<dbReference type="PROSITE" id="PS00670">
    <property type="entry name" value="D_2_HYDROXYACID_DH_2"/>
    <property type="match status" value="1"/>
</dbReference>
<dbReference type="InterPro" id="IPR006140">
    <property type="entry name" value="D-isomer_DH_NAD-bd"/>
</dbReference>
<comment type="similarity">
    <text evidence="2 8">Belongs to the D-isomer specific 2-hydroxyacid dehydrogenase family.</text>
</comment>
<dbReference type="PANTHER" id="PTHR42789">
    <property type="entry name" value="D-ISOMER SPECIFIC 2-HYDROXYACID DEHYDROGENASE FAMILY PROTEIN (AFU_ORTHOLOGUE AFUA_6G10090)"/>
    <property type="match status" value="1"/>
</dbReference>
<dbReference type="PANTHER" id="PTHR42789:SF1">
    <property type="entry name" value="D-ISOMER SPECIFIC 2-HYDROXYACID DEHYDROGENASE FAMILY PROTEIN (AFU_ORTHOLOGUE AFUA_6G10090)"/>
    <property type="match status" value="1"/>
</dbReference>
<dbReference type="Proteomes" id="UP000614469">
    <property type="component" value="Unassembled WGS sequence"/>
</dbReference>
<evidence type="ECO:0000256" key="7">
    <source>
        <dbReference type="ARBA" id="ARBA00048126"/>
    </source>
</evidence>
<evidence type="ECO:0000256" key="8">
    <source>
        <dbReference type="RuleBase" id="RU003719"/>
    </source>
</evidence>
<dbReference type="CDD" id="cd12173">
    <property type="entry name" value="PGDH_4"/>
    <property type="match status" value="1"/>
</dbReference>
<dbReference type="Pfam" id="PF00389">
    <property type="entry name" value="2-Hacid_dh"/>
    <property type="match status" value="1"/>
</dbReference>
<evidence type="ECO:0000259" key="9">
    <source>
        <dbReference type="Pfam" id="PF00389"/>
    </source>
</evidence>
<dbReference type="InterPro" id="IPR029753">
    <property type="entry name" value="D-isomer_DH_CS"/>
</dbReference>
<comment type="catalytic activity">
    <reaction evidence="7">
        <text>(R)-2-hydroxyglutarate + NAD(+) = 2-oxoglutarate + NADH + H(+)</text>
        <dbReference type="Rhea" id="RHEA:49612"/>
        <dbReference type="ChEBI" id="CHEBI:15378"/>
        <dbReference type="ChEBI" id="CHEBI:15801"/>
        <dbReference type="ChEBI" id="CHEBI:16810"/>
        <dbReference type="ChEBI" id="CHEBI:57540"/>
        <dbReference type="ChEBI" id="CHEBI:57945"/>
        <dbReference type="EC" id="1.1.1.399"/>
    </reaction>
</comment>
<comment type="caution">
    <text evidence="11">The sequence shown here is derived from an EMBL/GenBank/DDBJ whole genome shotgun (WGS) entry which is preliminary data.</text>
</comment>
<evidence type="ECO:0000313" key="11">
    <source>
        <dbReference type="EMBL" id="MBC8336362.1"/>
    </source>
</evidence>
<reference evidence="11 12" key="1">
    <citation type="submission" date="2020-08" db="EMBL/GenBank/DDBJ databases">
        <title>Bridging the membrane lipid divide: bacteria of the FCB group superphylum have the potential to synthesize archaeal ether lipids.</title>
        <authorList>
            <person name="Villanueva L."/>
            <person name="Von Meijenfeldt F.A.B."/>
            <person name="Westbye A.B."/>
            <person name="Yadav S."/>
            <person name="Hopmans E.C."/>
            <person name="Dutilh B.E."/>
            <person name="Sinninghe Damste J.S."/>
        </authorList>
    </citation>
    <scope>NUCLEOTIDE SEQUENCE [LARGE SCALE GENOMIC DNA]</scope>
    <source>
        <strain evidence="11">NIOZ-UU36</strain>
    </source>
</reference>
<gene>
    <name evidence="11" type="ORF">H8E29_13945</name>
</gene>
<evidence type="ECO:0000256" key="3">
    <source>
        <dbReference type="ARBA" id="ARBA00013001"/>
    </source>
</evidence>
<organism evidence="11 12">
    <name type="scientific">Candidatus Desulfolinea nitratireducens</name>
    <dbReference type="NCBI Taxonomy" id="2841698"/>
    <lineage>
        <taxon>Bacteria</taxon>
        <taxon>Bacillati</taxon>
        <taxon>Chloroflexota</taxon>
        <taxon>Anaerolineae</taxon>
        <taxon>Anaerolineales</taxon>
        <taxon>Anaerolineales incertae sedis</taxon>
        <taxon>Candidatus Desulfolinea</taxon>
    </lineage>
</organism>
<keyword evidence="4 8" id="KW-0560">Oxidoreductase</keyword>
<feature type="domain" description="D-isomer specific 2-hydroxyacid dehydrogenase NAD-binding" evidence="10">
    <location>
        <begin position="106"/>
        <end position="275"/>
    </location>
</feature>
<evidence type="ECO:0000256" key="5">
    <source>
        <dbReference type="ARBA" id="ARBA00023027"/>
    </source>
</evidence>
<dbReference type="SUPFAM" id="SSF51735">
    <property type="entry name" value="NAD(P)-binding Rossmann-fold domains"/>
    <property type="match status" value="1"/>
</dbReference>
<dbReference type="Pfam" id="PF02826">
    <property type="entry name" value="2-Hacid_dh_C"/>
    <property type="match status" value="1"/>
</dbReference>
<feature type="domain" description="D-isomer specific 2-hydroxyacid dehydrogenase catalytic" evidence="9">
    <location>
        <begin position="3"/>
        <end position="297"/>
    </location>
</feature>
<dbReference type="InterPro" id="IPR036291">
    <property type="entry name" value="NAD(P)-bd_dom_sf"/>
</dbReference>
<dbReference type="GO" id="GO:0016616">
    <property type="term" value="F:oxidoreductase activity, acting on the CH-OH group of donors, NAD or NADP as acceptor"/>
    <property type="evidence" value="ECO:0007669"/>
    <property type="project" value="InterPro"/>
</dbReference>
<evidence type="ECO:0000256" key="4">
    <source>
        <dbReference type="ARBA" id="ARBA00023002"/>
    </source>
</evidence>
<evidence type="ECO:0000256" key="2">
    <source>
        <dbReference type="ARBA" id="ARBA00005854"/>
    </source>
</evidence>
<dbReference type="FunFam" id="3.40.50.720:FF:000021">
    <property type="entry name" value="D-3-phosphoglycerate dehydrogenase"/>
    <property type="match status" value="1"/>
</dbReference>
<accession>A0A8J6NM91</accession>
<dbReference type="SUPFAM" id="SSF52283">
    <property type="entry name" value="Formate/glycerate dehydrogenase catalytic domain-like"/>
    <property type="match status" value="1"/>
</dbReference>
<sequence>MKVLICDATAITALDMISDAGIEVVNRPDITPEELLEVIHEYDAMVVRSRTKVTASLIDKATRLKAIVRGGVGLDNIDVEYAGSKGIQVLNTPSASTAAVAELTIGYIFALARHIPQMTASMEGGEWAKKSFSGTEIAGKTLGLVGIGRIGQATGQKANALGMTVVAYDPYVTEAEGIELVSLEDLLACADFISLHVPYTKETHNILDADAFEKMKAGVYIINCGRGGTIDEDALFDALKSAKVAGAALDVYTEEPSMGHKLYTLDRVIGSPHIGAGTVEAKARVGTEVAKNVINVLTK</sequence>
<comment type="function">
    <text evidence="1">Catalyzes the reversible oxidation of 3-phospho-D-glycerate to 3-phosphonooxypyruvate, the first step of the phosphorylated L-serine biosynthesis pathway. Also catalyzes the reversible oxidation of 2-hydroxyglutarate to 2-oxoglutarate.</text>
</comment>
<name>A0A8J6NM91_9CHLR</name>
<dbReference type="InterPro" id="IPR006139">
    <property type="entry name" value="D-isomer_2_OHA_DH_cat_dom"/>
</dbReference>
<dbReference type="GO" id="GO:0051287">
    <property type="term" value="F:NAD binding"/>
    <property type="evidence" value="ECO:0007669"/>
    <property type="project" value="InterPro"/>
</dbReference>
<dbReference type="InterPro" id="IPR050857">
    <property type="entry name" value="D-2-hydroxyacid_DH"/>
</dbReference>
<dbReference type="EMBL" id="JACNJN010000157">
    <property type="protein sequence ID" value="MBC8336362.1"/>
    <property type="molecule type" value="Genomic_DNA"/>
</dbReference>
<keyword evidence="5" id="KW-0520">NAD</keyword>
<evidence type="ECO:0000256" key="6">
    <source>
        <dbReference type="ARBA" id="ARBA00030455"/>
    </source>
</evidence>
<evidence type="ECO:0000259" key="10">
    <source>
        <dbReference type="Pfam" id="PF02826"/>
    </source>
</evidence>
<dbReference type="AlphaFoldDB" id="A0A8J6NM91"/>
<proteinExistence type="inferred from homology"/>
<dbReference type="EC" id="1.1.1.399" evidence="3"/>
<protein>
    <recommendedName>
        <fullName evidence="6">2-oxoglutarate reductase</fullName>
        <ecNumber evidence="3">1.1.1.399</ecNumber>
    </recommendedName>
    <alternativeName>
        <fullName evidence="6">2-oxoglutarate reductase</fullName>
    </alternativeName>
</protein>
<evidence type="ECO:0000256" key="1">
    <source>
        <dbReference type="ARBA" id="ARBA00003800"/>
    </source>
</evidence>
<evidence type="ECO:0000313" key="12">
    <source>
        <dbReference type="Proteomes" id="UP000614469"/>
    </source>
</evidence>
<dbReference type="Gene3D" id="3.40.50.720">
    <property type="entry name" value="NAD(P)-binding Rossmann-like Domain"/>
    <property type="match status" value="2"/>
</dbReference>